<dbReference type="Proteomes" id="UP000222310">
    <property type="component" value="Unassembled WGS sequence"/>
</dbReference>
<dbReference type="GeneID" id="57097914"/>
<evidence type="ECO:0000313" key="3">
    <source>
        <dbReference type="EMBL" id="PHK00640.1"/>
    </source>
</evidence>
<comment type="caution">
    <text evidence="3">The sequence shown here is derived from an EMBL/GenBank/DDBJ whole genome shotgun (WGS) entry which is preliminary data.</text>
</comment>
<keyword evidence="2" id="KW-0472">Membrane</keyword>
<keyword evidence="2" id="KW-1133">Transmembrane helix</keyword>
<accession>A0A9Q6EJG1</accession>
<keyword evidence="2" id="KW-0812">Transmembrane</keyword>
<feature type="compositionally biased region" description="Polar residues" evidence="1">
    <location>
        <begin position="1"/>
        <end position="10"/>
    </location>
</feature>
<organism evidence="3 4">
    <name type="scientific">Nostoc linckia z8</name>
    <dbReference type="NCBI Taxonomy" id="1628746"/>
    <lineage>
        <taxon>Bacteria</taxon>
        <taxon>Bacillati</taxon>
        <taxon>Cyanobacteriota</taxon>
        <taxon>Cyanophyceae</taxon>
        <taxon>Nostocales</taxon>
        <taxon>Nostocaceae</taxon>
        <taxon>Nostoc</taxon>
    </lineage>
</organism>
<dbReference type="EMBL" id="LAHD01000079">
    <property type="protein sequence ID" value="PHK00640.1"/>
    <property type="molecule type" value="Genomic_DNA"/>
</dbReference>
<feature type="region of interest" description="Disordered" evidence="1">
    <location>
        <begin position="1"/>
        <end position="29"/>
    </location>
</feature>
<name>A0A9Q6EJG1_NOSLI</name>
<feature type="transmembrane region" description="Helical" evidence="2">
    <location>
        <begin position="34"/>
        <end position="55"/>
    </location>
</feature>
<reference evidence="3 4" key="1">
    <citation type="submission" date="2015-02" db="EMBL/GenBank/DDBJ databases">
        <title>Nostoc linckia genome annotation.</title>
        <authorList>
            <person name="Zhou Z."/>
        </authorList>
    </citation>
    <scope>NUCLEOTIDE SEQUENCE [LARGE SCALE GENOMIC DNA]</scope>
    <source>
        <strain evidence="4">z8</strain>
    </source>
</reference>
<evidence type="ECO:0000256" key="1">
    <source>
        <dbReference type="SAM" id="MobiDB-lite"/>
    </source>
</evidence>
<sequence>MNRTKPQQGSKVVPFTGELYQAPSPTDQQSNTPALLVILACAAAAGLSIGAMLTYQSTSQTELRQLKADQQQLQQVKEKACN</sequence>
<protein>
    <submittedName>
        <fullName evidence="3">Uncharacterized protein</fullName>
    </submittedName>
</protein>
<proteinExistence type="predicted"/>
<dbReference type="RefSeq" id="WP_099070633.1">
    <property type="nucleotide sequence ID" value="NZ_LAHD01000079.1"/>
</dbReference>
<gene>
    <name evidence="3" type="ORF">VF08_23525</name>
</gene>
<dbReference type="AlphaFoldDB" id="A0A9Q6EJG1"/>
<evidence type="ECO:0000256" key="2">
    <source>
        <dbReference type="SAM" id="Phobius"/>
    </source>
</evidence>
<evidence type="ECO:0000313" key="4">
    <source>
        <dbReference type="Proteomes" id="UP000222310"/>
    </source>
</evidence>